<sequence>MLPFRIIDRVKFFVERQLVKGAGFQLLVVAAFIALISLMGGLLVLPLGESFDNVGSAIWWAFLRLTDPGYLGDDVGTWQRFVSTLLTISGYVVFMGTLVAILTRWLIAKMADMERGLTPVTLKNHIVVLGWTSQTLPLLVELLGSSGRMRRFLEKHDTQKLNLVVLSESASAEQVHELRNEPGIGSRVRQIILRAGSALQPEALHRVACLDAAAVIVPSAHQGVGSLVTSDVETVKALLSIAAQARHFQSSLPYVVAELQDVRKLPVIERAYPGEVEVVAGDASISSLIVQNILHPGLSEVYNELLTGAEGNGIYVRGGESVAGLSLAELASVRPNVIVLGLLRPNGKLWDVRLVAPSDTRIEARDRVILMARDYADTEPNAKLPALPEIQRLEPRRVTRQEASLRQRVLVLGWNRRVPSLVAEFGSYSHQSFSLDMVSVVPAAERALAISRYVGERSPVECRHIEADYMVEGELRRLDPSSYDSVILLSSDRLASGEEADARAMVGYLQLEDILAEKHPHPHLILELSDPDNRPLLYEHRSEMLISPMILSHILAQVALRRELRVVLDELFTVGGAEIQFRDPAEYPLPASADFQLLERTLADEGEIALGIYRGQPDARGRHLTLNPPRRDYLDLKAGDRLVVLALTA</sequence>
<dbReference type="Proteomes" id="UP001305746">
    <property type="component" value="Unassembled WGS sequence"/>
</dbReference>
<reference evidence="9 10" key="1">
    <citation type="submission" date="2023-12" db="EMBL/GenBank/DDBJ databases">
        <title>Marinobacter qingdaonensis sp. nov., isolated from the intertidal sediment of Qingdao, PR China.</title>
        <authorList>
            <person name="Li Y."/>
        </authorList>
    </citation>
    <scope>NUCLEOTIDE SEQUENCE [LARGE SCALE GENOMIC DNA]</scope>
    <source>
        <strain evidence="9 10">ASW11-75</strain>
    </source>
</reference>
<dbReference type="PANTHER" id="PTHR31563">
    <property type="entry name" value="ION CHANNEL POLLUX-RELATED"/>
    <property type="match status" value="1"/>
</dbReference>
<feature type="domain" description="CASTOR/POLLUX/SYM8 ion channel conserved" evidence="8">
    <location>
        <begin position="285"/>
        <end position="384"/>
    </location>
</feature>
<evidence type="ECO:0000256" key="5">
    <source>
        <dbReference type="ARBA" id="ARBA00023065"/>
    </source>
</evidence>
<evidence type="ECO:0000256" key="2">
    <source>
        <dbReference type="ARBA" id="ARBA00022448"/>
    </source>
</evidence>
<evidence type="ECO:0000256" key="1">
    <source>
        <dbReference type="ARBA" id="ARBA00004127"/>
    </source>
</evidence>
<keyword evidence="3 7" id="KW-0812">Transmembrane</keyword>
<evidence type="ECO:0000259" key="8">
    <source>
        <dbReference type="Pfam" id="PF06241"/>
    </source>
</evidence>
<comment type="caution">
    <text evidence="9">The sequence shown here is derived from an EMBL/GenBank/DDBJ whole genome shotgun (WGS) entry which is preliminary data.</text>
</comment>
<feature type="transmembrane region" description="Helical" evidence="7">
    <location>
        <begin position="88"/>
        <end position="107"/>
    </location>
</feature>
<dbReference type="PANTHER" id="PTHR31563:SF10">
    <property type="entry name" value="ION CHANNEL POLLUX-RELATED"/>
    <property type="match status" value="1"/>
</dbReference>
<organism evidence="9 10">
    <name type="scientific">Marinobacter qingdaonensis</name>
    <dbReference type="NCBI Taxonomy" id="3108486"/>
    <lineage>
        <taxon>Bacteria</taxon>
        <taxon>Pseudomonadati</taxon>
        <taxon>Pseudomonadota</taxon>
        <taxon>Gammaproteobacteria</taxon>
        <taxon>Pseudomonadales</taxon>
        <taxon>Marinobacteraceae</taxon>
        <taxon>Marinobacter</taxon>
    </lineage>
</organism>
<dbReference type="RefSeq" id="WP_322855140.1">
    <property type="nucleotide sequence ID" value="NZ_JAYDCJ010000003.1"/>
</dbReference>
<accession>A0ABU5NXV3</accession>
<evidence type="ECO:0000313" key="10">
    <source>
        <dbReference type="Proteomes" id="UP001305746"/>
    </source>
</evidence>
<dbReference type="InterPro" id="IPR044849">
    <property type="entry name" value="CASTOR/POLLUX/SYM8-like"/>
</dbReference>
<evidence type="ECO:0000256" key="6">
    <source>
        <dbReference type="ARBA" id="ARBA00023136"/>
    </source>
</evidence>
<evidence type="ECO:0000256" key="7">
    <source>
        <dbReference type="SAM" id="Phobius"/>
    </source>
</evidence>
<keyword evidence="5" id="KW-0406">Ion transport</keyword>
<keyword evidence="4 7" id="KW-1133">Transmembrane helix</keyword>
<evidence type="ECO:0000256" key="4">
    <source>
        <dbReference type="ARBA" id="ARBA00022989"/>
    </source>
</evidence>
<dbReference type="InterPro" id="IPR010420">
    <property type="entry name" value="CASTOR/POLLUX/SYM8_dom"/>
</dbReference>
<gene>
    <name evidence="9" type="ORF">U5822_08195</name>
</gene>
<dbReference type="Pfam" id="PF06241">
    <property type="entry name" value="Castor_Poll_mid"/>
    <property type="match status" value="1"/>
</dbReference>
<keyword evidence="2" id="KW-0813">Transport</keyword>
<keyword evidence="6 7" id="KW-0472">Membrane</keyword>
<proteinExistence type="predicted"/>
<keyword evidence="10" id="KW-1185">Reference proteome</keyword>
<comment type="subcellular location">
    <subcellularLocation>
        <location evidence="1">Endomembrane system</location>
        <topology evidence="1">Multi-pass membrane protein</topology>
    </subcellularLocation>
</comment>
<protein>
    <submittedName>
        <fullName evidence="9">Ion channel DMI1</fullName>
    </submittedName>
</protein>
<name>A0ABU5NXV3_9GAMM</name>
<dbReference type="EMBL" id="JAYDCJ010000003">
    <property type="protein sequence ID" value="MEA1080648.1"/>
    <property type="molecule type" value="Genomic_DNA"/>
</dbReference>
<feature type="transmembrane region" description="Helical" evidence="7">
    <location>
        <begin position="21"/>
        <end position="45"/>
    </location>
</feature>
<evidence type="ECO:0000313" key="9">
    <source>
        <dbReference type="EMBL" id="MEA1080648.1"/>
    </source>
</evidence>
<dbReference type="Gene3D" id="3.40.50.720">
    <property type="entry name" value="NAD(P)-binding Rossmann-like Domain"/>
    <property type="match status" value="2"/>
</dbReference>
<evidence type="ECO:0000256" key="3">
    <source>
        <dbReference type="ARBA" id="ARBA00022692"/>
    </source>
</evidence>